<evidence type="ECO:0000256" key="1">
    <source>
        <dbReference type="ARBA" id="ARBA00004141"/>
    </source>
</evidence>
<keyword evidence="3" id="KW-0813">Transport</keyword>
<feature type="transmembrane region" description="Helical" evidence="8">
    <location>
        <begin position="149"/>
        <end position="170"/>
    </location>
</feature>
<evidence type="ECO:0000256" key="3">
    <source>
        <dbReference type="ARBA" id="ARBA00022448"/>
    </source>
</evidence>
<evidence type="ECO:0000256" key="2">
    <source>
        <dbReference type="ARBA" id="ARBA00010276"/>
    </source>
</evidence>
<feature type="transmembrane region" description="Helical" evidence="8">
    <location>
        <begin position="249"/>
        <end position="265"/>
    </location>
</feature>
<dbReference type="NCBIfam" id="TIGR00728">
    <property type="entry name" value="OPT_sfam"/>
    <property type="match status" value="1"/>
</dbReference>
<feature type="transmembrane region" description="Helical" evidence="8">
    <location>
        <begin position="61"/>
        <end position="78"/>
    </location>
</feature>
<accession>S8C3U4</accession>
<feature type="region of interest" description="Disordered" evidence="7">
    <location>
        <begin position="1"/>
        <end position="25"/>
    </location>
</feature>
<comment type="similarity">
    <text evidence="2">Belongs to the YSL (TC 2.A.67.2) family.</text>
</comment>
<dbReference type="GO" id="GO:0035673">
    <property type="term" value="F:oligopeptide transmembrane transporter activity"/>
    <property type="evidence" value="ECO:0007669"/>
    <property type="project" value="InterPro"/>
</dbReference>
<keyword evidence="10" id="KW-1185">Reference proteome</keyword>
<dbReference type="Proteomes" id="UP000015453">
    <property type="component" value="Unassembled WGS sequence"/>
</dbReference>
<dbReference type="GO" id="GO:0051980">
    <property type="term" value="F:iron-nicotianamine transmembrane transporter activity"/>
    <property type="evidence" value="ECO:0007669"/>
    <property type="project" value="TreeGrafter"/>
</dbReference>
<feature type="transmembrane region" description="Helical" evidence="8">
    <location>
        <begin position="628"/>
        <end position="649"/>
    </location>
</feature>
<feature type="transmembrane region" description="Helical" evidence="8">
    <location>
        <begin position="373"/>
        <end position="395"/>
    </location>
</feature>
<gene>
    <name evidence="9" type="ORF">M569_13263</name>
</gene>
<organism evidence="9 10">
    <name type="scientific">Genlisea aurea</name>
    <dbReference type="NCBI Taxonomy" id="192259"/>
    <lineage>
        <taxon>Eukaryota</taxon>
        <taxon>Viridiplantae</taxon>
        <taxon>Streptophyta</taxon>
        <taxon>Embryophyta</taxon>
        <taxon>Tracheophyta</taxon>
        <taxon>Spermatophyta</taxon>
        <taxon>Magnoliopsida</taxon>
        <taxon>eudicotyledons</taxon>
        <taxon>Gunneridae</taxon>
        <taxon>Pentapetalae</taxon>
        <taxon>asterids</taxon>
        <taxon>lamiids</taxon>
        <taxon>Lamiales</taxon>
        <taxon>Lentibulariaceae</taxon>
        <taxon>Genlisea</taxon>
    </lineage>
</organism>
<keyword evidence="5 8" id="KW-1133">Transmembrane helix</keyword>
<evidence type="ECO:0000313" key="9">
    <source>
        <dbReference type="EMBL" id="EPS61530.1"/>
    </source>
</evidence>
<comment type="subcellular location">
    <subcellularLocation>
        <location evidence="1">Membrane</location>
        <topology evidence="1">Multi-pass membrane protein</topology>
    </subcellularLocation>
</comment>
<keyword evidence="6 8" id="KW-0472">Membrane</keyword>
<evidence type="ECO:0000313" key="10">
    <source>
        <dbReference type="Proteomes" id="UP000015453"/>
    </source>
</evidence>
<evidence type="ECO:0000256" key="7">
    <source>
        <dbReference type="SAM" id="MobiDB-lite"/>
    </source>
</evidence>
<dbReference type="Pfam" id="PF03169">
    <property type="entry name" value="OPT"/>
    <property type="match status" value="1"/>
</dbReference>
<sequence>EIEREDLKKSDSESEEGGGEEGSVQPWKKQITARGMIASALIGSIFSIIAMKLGLTTGISPHLNVAAAFLGFVFIEAWTKLLKRIGKLTSPFTKQENTIIQTCTVACYGIANGGGFASYLLGMNRKTFDLSGGPSVPVNTPSSIKEPGLGWMIGFLFLVCFIGLFVLIPLQKILIIDNKLTFPTGTATAVLINGFHNRGSRMAKSKQVKGFIKSFSLSLLWGFFKWFYTAKDDCGFSQFPTFGLRARKQTFYFDFSLTYVGAGMICPHIVNLSLLLGAVISYGLMWPLIGNLKGVWFPRSIPQSSMQSLEGYKVFISISLLLGDGLYSCVKILLITMIEICKRRRRNNTTPSADKEEAVSIINQVFIRERVPLWVGAVGYVSMATVSTVAIPFIFPELKWYLVLMAYVLTPSLAFCNAYGAGLTDINMSYNYGKLGLFIVAALSGRRHGVVAALAACGLFKSIINVSCILMLDMKTGHLTSTSPKAMLLSQAVGTALGCVVTPLSFFLFYRAFDVGNPDGEYKAPFAIIYRNIAILGVEGLSALPKHCLQLCYGFFAFGVLVNMVKDVLPGRASRWMPVPTAMAVPFVIGGYFTIDMCVGSVLVLVLKKAFSAEKGRNRSGSSRMVAAVASGLICGEGVWAVPASILGLSKVTPPICMKFLPASAS</sequence>
<dbReference type="GO" id="GO:0048316">
    <property type="term" value="P:seed development"/>
    <property type="evidence" value="ECO:0007669"/>
    <property type="project" value="TreeGrafter"/>
</dbReference>
<feature type="transmembrane region" description="Helical" evidence="8">
    <location>
        <begin position="548"/>
        <end position="565"/>
    </location>
</feature>
<dbReference type="EMBL" id="AUSU01006771">
    <property type="protein sequence ID" value="EPS61530.1"/>
    <property type="molecule type" value="Genomic_DNA"/>
</dbReference>
<dbReference type="InterPro" id="IPR004813">
    <property type="entry name" value="OPT"/>
</dbReference>
<evidence type="ECO:0000256" key="4">
    <source>
        <dbReference type="ARBA" id="ARBA00022692"/>
    </source>
</evidence>
<feature type="transmembrane region" description="Helical" evidence="8">
    <location>
        <begin position="451"/>
        <end position="474"/>
    </location>
</feature>
<name>S8C3U4_9LAMI</name>
<feature type="transmembrane region" description="Helical" evidence="8">
    <location>
        <begin position="486"/>
        <end position="510"/>
    </location>
</feature>
<dbReference type="PANTHER" id="PTHR31645:SF11">
    <property type="entry name" value="METAL-NICOTIANAMINE TRANSPORTER YSL1"/>
    <property type="match status" value="1"/>
</dbReference>
<keyword evidence="4 8" id="KW-0812">Transmembrane</keyword>
<dbReference type="OrthoDB" id="627262at2759"/>
<protein>
    <submittedName>
        <fullName evidence="9">Uncharacterized protein</fullName>
    </submittedName>
</protein>
<comment type="caution">
    <text evidence="9">The sequence shown here is derived from an EMBL/GenBank/DDBJ whole genome shotgun (WGS) entry which is preliminary data.</text>
</comment>
<feature type="transmembrane region" description="Helical" evidence="8">
    <location>
        <begin position="401"/>
        <end position="421"/>
    </location>
</feature>
<dbReference type="GO" id="GO:0005886">
    <property type="term" value="C:plasma membrane"/>
    <property type="evidence" value="ECO:0007669"/>
    <property type="project" value="TreeGrafter"/>
</dbReference>
<feature type="compositionally biased region" description="Basic and acidic residues" evidence="7">
    <location>
        <begin position="1"/>
        <end position="12"/>
    </location>
</feature>
<evidence type="ECO:0000256" key="5">
    <source>
        <dbReference type="ARBA" id="ARBA00022989"/>
    </source>
</evidence>
<feature type="transmembrane region" description="Helical" evidence="8">
    <location>
        <begin position="314"/>
        <end position="338"/>
    </location>
</feature>
<feature type="non-terminal residue" evidence="9">
    <location>
        <position position="1"/>
    </location>
</feature>
<dbReference type="GO" id="GO:0010039">
    <property type="term" value="P:response to iron ion"/>
    <property type="evidence" value="ECO:0007669"/>
    <property type="project" value="TreeGrafter"/>
</dbReference>
<feature type="transmembrane region" description="Helical" evidence="8">
    <location>
        <begin position="35"/>
        <end position="55"/>
    </location>
</feature>
<dbReference type="InterPro" id="IPR045035">
    <property type="entry name" value="YSL-like"/>
</dbReference>
<dbReference type="AlphaFoldDB" id="S8C3U4"/>
<feature type="transmembrane region" description="Helical" evidence="8">
    <location>
        <begin position="585"/>
        <end position="607"/>
    </location>
</feature>
<evidence type="ECO:0000256" key="6">
    <source>
        <dbReference type="ARBA" id="ARBA00023136"/>
    </source>
</evidence>
<reference evidence="9 10" key="1">
    <citation type="journal article" date="2013" name="BMC Genomics">
        <title>The miniature genome of a carnivorous plant Genlisea aurea contains a low number of genes and short non-coding sequences.</title>
        <authorList>
            <person name="Leushkin E.V."/>
            <person name="Sutormin R.A."/>
            <person name="Nabieva E.R."/>
            <person name="Penin A.A."/>
            <person name="Kondrashov A.S."/>
            <person name="Logacheva M.D."/>
        </authorList>
    </citation>
    <scope>NUCLEOTIDE SEQUENCE [LARGE SCALE GENOMIC DNA]</scope>
</reference>
<evidence type="ECO:0000256" key="8">
    <source>
        <dbReference type="SAM" id="Phobius"/>
    </source>
</evidence>
<dbReference type="PANTHER" id="PTHR31645">
    <property type="entry name" value="OLIGOPEPTIDE TRANSPORTER YGL114W-RELATED"/>
    <property type="match status" value="1"/>
</dbReference>
<feature type="transmembrane region" description="Helical" evidence="8">
    <location>
        <begin position="210"/>
        <end position="229"/>
    </location>
</feature>
<proteinExistence type="inferred from homology"/>
<feature type="transmembrane region" description="Helical" evidence="8">
    <location>
        <begin position="99"/>
        <end position="121"/>
    </location>
</feature>
<feature type="transmembrane region" description="Helical" evidence="8">
    <location>
        <begin position="272"/>
        <end position="289"/>
    </location>
</feature>